<reference evidence="2 3" key="1">
    <citation type="submission" date="2019-05" db="EMBL/GenBank/DDBJ databases">
        <authorList>
            <person name="Lee S.D."/>
        </authorList>
    </citation>
    <scope>NUCLEOTIDE SEQUENCE [LARGE SCALE GENOMIC DNA]</scope>
    <source>
        <strain evidence="2 3">YC2-7</strain>
    </source>
</reference>
<proteinExistence type="predicted"/>
<evidence type="ECO:0000256" key="1">
    <source>
        <dbReference type="SAM" id="SignalP"/>
    </source>
</evidence>
<dbReference type="AlphaFoldDB" id="A0A848KC53"/>
<name>A0A848KC53_9NOCA</name>
<comment type="caution">
    <text evidence="2">The sequence shown here is derived from an EMBL/GenBank/DDBJ whole genome shotgun (WGS) entry which is preliminary data.</text>
</comment>
<keyword evidence="3" id="KW-1185">Reference proteome</keyword>
<feature type="chain" id="PRO_5032863555" evidence="1">
    <location>
        <begin position="24"/>
        <end position="142"/>
    </location>
</feature>
<reference evidence="2 3" key="2">
    <citation type="submission" date="2020-06" db="EMBL/GenBank/DDBJ databases">
        <title>Antribacter stalactiti gen. nov., sp. nov., a new member of the family Nacardiaceae isolated from a cave.</title>
        <authorList>
            <person name="Kim I.S."/>
        </authorList>
    </citation>
    <scope>NUCLEOTIDE SEQUENCE [LARGE SCALE GENOMIC DNA]</scope>
    <source>
        <strain evidence="2 3">YC2-7</strain>
    </source>
</reference>
<accession>A0A848KC53</accession>
<organism evidence="2 3">
    <name type="scientific">Antrihabitans stalactiti</name>
    <dbReference type="NCBI Taxonomy" id="2584121"/>
    <lineage>
        <taxon>Bacteria</taxon>
        <taxon>Bacillati</taxon>
        <taxon>Actinomycetota</taxon>
        <taxon>Actinomycetes</taxon>
        <taxon>Mycobacteriales</taxon>
        <taxon>Nocardiaceae</taxon>
        <taxon>Antrihabitans</taxon>
    </lineage>
</organism>
<gene>
    <name evidence="2" type="ORF">FGL95_04470</name>
</gene>
<keyword evidence="1" id="KW-0732">Signal</keyword>
<sequence length="142" mass="14688">MRIATVAGIALLASLGSTTLAQADTIDYAVPPNGQWVAGEEKGADVTPAFSPIQVPAPEVTANQIEVYPYLSPWLHNVIAAVLPAGRTLEIQGAIHAALPDKPVSLNGHCLVGDENARAGAQTTLVHVDAGPISGDFRPTYG</sequence>
<dbReference type="Proteomes" id="UP000535543">
    <property type="component" value="Unassembled WGS sequence"/>
</dbReference>
<evidence type="ECO:0000313" key="3">
    <source>
        <dbReference type="Proteomes" id="UP000535543"/>
    </source>
</evidence>
<dbReference type="RefSeq" id="WP_169584961.1">
    <property type="nucleotide sequence ID" value="NZ_VCQU01000001.1"/>
</dbReference>
<evidence type="ECO:0000313" key="2">
    <source>
        <dbReference type="EMBL" id="NMN94292.1"/>
    </source>
</evidence>
<dbReference type="EMBL" id="VCQU01000001">
    <property type="protein sequence ID" value="NMN94292.1"/>
    <property type="molecule type" value="Genomic_DNA"/>
</dbReference>
<feature type="signal peptide" evidence="1">
    <location>
        <begin position="1"/>
        <end position="23"/>
    </location>
</feature>
<protein>
    <submittedName>
        <fullName evidence="2">Uncharacterized protein</fullName>
    </submittedName>
</protein>